<evidence type="ECO:0000256" key="1">
    <source>
        <dbReference type="SAM" id="Phobius"/>
    </source>
</evidence>
<gene>
    <name evidence="2" type="ORF">S01H1_85957</name>
</gene>
<protein>
    <submittedName>
        <fullName evidence="2">Uncharacterized protein</fullName>
    </submittedName>
</protein>
<sequence length="32" mass="3597">LGIIIVVLVILLIFLGFYFLRSFATEKGKKLA</sequence>
<reference evidence="2" key="1">
    <citation type="journal article" date="2014" name="Front. Microbiol.">
        <title>High frequency of phylogenetically diverse reductive dehalogenase-homologous genes in deep subseafloor sedimentary metagenomes.</title>
        <authorList>
            <person name="Kawai M."/>
            <person name="Futagami T."/>
            <person name="Toyoda A."/>
            <person name="Takaki Y."/>
            <person name="Nishi S."/>
            <person name="Hori S."/>
            <person name="Arai W."/>
            <person name="Tsubouchi T."/>
            <person name="Morono Y."/>
            <person name="Uchiyama I."/>
            <person name="Ito T."/>
            <person name="Fujiyama A."/>
            <person name="Inagaki F."/>
            <person name="Takami H."/>
        </authorList>
    </citation>
    <scope>NUCLEOTIDE SEQUENCE</scope>
    <source>
        <strain evidence="2">Expedition CK06-06</strain>
    </source>
</reference>
<keyword evidence="1" id="KW-0812">Transmembrane</keyword>
<organism evidence="2">
    <name type="scientific">marine sediment metagenome</name>
    <dbReference type="NCBI Taxonomy" id="412755"/>
    <lineage>
        <taxon>unclassified sequences</taxon>
        <taxon>metagenomes</taxon>
        <taxon>ecological metagenomes</taxon>
    </lineage>
</organism>
<feature type="transmembrane region" description="Helical" evidence="1">
    <location>
        <begin position="6"/>
        <end position="24"/>
    </location>
</feature>
<comment type="caution">
    <text evidence="2">The sequence shown here is derived from an EMBL/GenBank/DDBJ whole genome shotgun (WGS) entry which is preliminary data.</text>
</comment>
<dbReference type="AlphaFoldDB" id="X0Y965"/>
<name>X0Y965_9ZZZZ</name>
<keyword evidence="1" id="KW-1133">Transmembrane helix</keyword>
<dbReference type="EMBL" id="BARS01059268">
    <property type="protein sequence ID" value="GAG43847.1"/>
    <property type="molecule type" value="Genomic_DNA"/>
</dbReference>
<feature type="non-terminal residue" evidence="2">
    <location>
        <position position="1"/>
    </location>
</feature>
<proteinExistence type="predicted"/>
<accession>X0Y965</accession>
<evidence type="ECO:0000313" key="2">
    <source>
        <dbReference type="EMBL" id="GAG43847.1"/>
    </source>
</evidence>
<keyword evidence="1" id="KW-0472">Membrane</keyword>